<dbReference type="EMBL" id="MT142525">
    <property type="protein sequence ID" value="QJA84164.1"/>
    <property type="molecule type" value="Genomic_DNA"/>
</dbReference>
<feature type="region of interest" description="Disordered" evidence="1">
    <location>
        <begin position="43"/>
        <end position="63"/>
    </location>
</feature>
<proteinExistence type="predicted"/>
<evidence type="ECO:0000313" key="3">
    <source>
        <dbReference type="EMBL" id="QJA84164.1"/>
    </source>
</evidence>
<name>A0A6M3KRT3_9ZZZZ</name>
<dbReference type="EMBL" id="MT141533">
    <property type="protein sequence ID" value="QJA65189.1"/>
    <property type="molecule type" value="Genomic_DNA"/>
</dbReference>
<protein>
    <submittedName>
        <fullName evidence="3">Uncharacterized protein</fullName>
    </submittedName>
</protein>
<organism evidence="3">
    <name type="scientific">viral metagenome</name>
    <dbReference type="NCBI Taxonomy" id="1070528"/>
    <lineage>
        <taxon>unclassified sequences</taxon>
        <taxon>metagenomes</taxon>
        <taxon>organismal metagenomes</taxon>
    </lineage>
</organism>
<reference evidence="3" key="1">
    <citation type="submission" date="2020-03" db="EMBL/GenBank/DDBJ databases">
        <title>The deep terrestrial virosphere.</title>
        <authorList>
            <person name="Holmfeldt K."/>
            <person name="Nilsson E."/>
            <person name="Simone D."/>
            <person name="Lopez-Fernandez M."/>
            <person name="Wu X."/>
            <person name="de Brujin I."/>
            <person name="Lundin D."/>
            <person name="Andersson A."/>
            <person name="Bertilsson S."/>
            <person name="Dopson M."/>
        </authorList>
    </citation>
    <scope>NUCLEOTIDE SEQUENCE</scope>
    <source>
        <strain evidence="3">MM415A00216</strain>
        <strain evidence="2">MM415B00427</strain>
    </source>
</reference>
<gene>
    <name evidence="3" type="ORF">MM415A00216_0008</name>
    <name evidence="2" type="ORF">MM415B00427_0043</name>
</gene>
<accession>A0A6M3KRT3</accession>
<sequence>MIILADKEGMAVIRAIVDAGVAKGIFQNLHQVLAVMGCVRELPESKESDPGVKDEESLSAEET</sequence>
<evidence type="ECO:0000256" key="1">
    <source>
        <dbReference type="SAM" id="MobiDB-lite"/>
    </source>
</evidence>
<dbReference type="AlphaFoldDB" id="A0A6M3KRT3"/>
<feature type="compositionally biased region" description="Basic and acidic residues" evidence="1">
    <location>
        <begin position="43"/>
        <end position="56"/>
    </location>
</feature>
<evidence type="ECO:0000313" key="2">
    <source>
        <dbReference type="EMBL" id="QJA65189.1"/>
    </source>
</evidence>